<dbReference type="AlphaFoldDB" id="A0A917TQQ1"/>
<organism evidence="2 3">
    <name type="scientific">Dactylosporangium sucinum</name>
    <dbReference type="NCBI Taxonomy" id="1424081"/>
    <lineage>
        <taxon>Bacteria</taxon>
        <taxon>Bacillati</taxon>
        <taxon>Actinomycetota</taxon>
        <taxon>Actinomycetes</taxon>
        <taxon>Micromonosporales</taxon>
        <taxon>Micromonosporaceae</taxon>
        <taxon>Dactylosporangium</taxon>
    </lineage>
</organism>
<evidence type="ECO:0008006" key="4">
    <source>
        <dbReference type="Google" id="ProtNLM"/>
    </source>
</evidence>
<keyword evidence="1" id="KW-0732">Signal</keyword>
<keyword evidence="3" id="KW-1185">Reference proteome</keyword>
<name>A0A917TQQ1_9ACTN</name>
<feature type="chain" id="PRO_5039402524" description="Lipoprotein" evidence="1">
    <location>
        <begin position="21"/>
        <end position="278"/>
    </location>
</feature>
<accession>A0A917TQQ1</accession>
<comment type="caution">
    <text evidence="2">The sequence shown here is derived from an EMBL/GenBank/DDBJ whole genome shotgun (WGS) entry which is preliminary data.</text>
</comment>
<gene>
    <name evidence="2" type="ORF">GCM10007977_037990</name>
</gene>
<dbReference type="EMBL" id="BMPI01000016">
    <property type="protein sequence ID" value="GGM33014.1"/>
    <property type="molecule type" value="Genomic_DNA"/>
</dbReference>
<evidence type="ECO:0000256" key="1">
    <source>
        <dbReference type="SAM" id="SignalP"/>
    </source>
</evidence>
<feature type="signal peptide" evidence="1">
    <location>
        <begin position="1"/>
        <end position="20"/>
    </location>
</feature>
<sequence length="278" mass="28474">MKLSRLLLATALLAAGCAEPAGPSAPSPSFAPDDIVLQVRVTGGFVPVESLVTSFPVLTVYGDGRAITIGPIPAVYPGPALPNVQVQRVGADGVAKLTDLAVDAGVGQEQDFGMPAVADAPSTEITVRTNAGLQRTTVEALGAGGTEMLTDAQRAARGRMQQLVDALTDLPGTLKTKDQPQPYEPKQLAVVAGPWIATSDPVLKDPPAVAWPGPALPGAPVGDLPDVHCVTSEPGQTTAILAAARSANARTPWTSDGTSWSVAFRPLLPHESSCADLG</sequence>
<dbReference type="Proteomes" id="UP000642070">
    <property type="component" value="Unassembled WGS sequence"/>
</dbReference>
<protein>
    <recommendedName>
        <fullName evidence="4">Lipoprotein</fullName>
    </recommendedName>
</protein>
<proteinExistence type="predicted"/>
<evidence type="ECO:0000313" key="3">
    <source>
        <dbReference type="Proteomes" id="UP000642070"/>
    </source>
</evidence>
<reference evidence="2" key="2">
    <citation type="submission" date="2020-09" db="EMBL/GenBank/DDBJ databases">
        <authorList>
            <person name="Sun Q."/>
            <person name="Ohkuma M."/>
        </authorList>
    </citation>
    <scope>NUCLEOTIDE SEQUENCE</scope>
    <source>
        <strain evidence="2">JCM 19831</strain>
    </source>
</reference>
<dbReference type="RefSeq" id="WP_190251184.1">
    <property type="nucleotide sequence ID" value="NZ_BMPI01000016.1"/>
</dbReference>
<reference evidence="2" key="1">
    <citation type="journal article" date="2014" name="Int. J. Syst. Evol. Microbiol.">
        <title>Complete genome sequence of Corynebacterium casei LMG S-19264T (=DSM 44701T), isolated from a smear-ripened cheese.</title>
        <authorList>
            <consortium name="US DOE Joint Genome Institute (JGI-PGF)"/>
            <person name="Walter F."/>
            <person name="Albersmeier A."/>
            <person name="Kalinowski J."/>
            <person name="Ruckert C."/>
        </authorList>
    </citation>
    <scope>NUCLEOTIDE SEQUENCE</scope>
    <source>
        <strain evidence="2">JCM 19831</strain>
    </source>
</reference>
<dbReference type="PROSITE" id="PS51257">
    <property type="entry name" value="PROKAR_LIPOPROTEIN"/>
    <property type="match status" value="1"/>
</dbReference>
<evidence type="ECO:0000313" key="2">
    <source>
        <dbReference type="EMBL" id="GGM33014.1"/>
    </source>
</evidence>